<evidence type="ECO:0000313" key="1">
    <source>
        <dbReference type="EMBL" id="KAJ1085283.1"/>
    </source>
</evidence>
<organism evidence="1 2">
    <name type="scientific">Pleurodeles waltl</name>
    <name type="common">Iberian ribbed newt</name>
    <dbReference type="NCBI Taxonomy" id="8319"/>
    <lineage>
        <taxon>Eukaryota</taxon>
        <taxon>Metazoa</taxon>
        <taxon>Chordata</taxon>
        <taxon>Craniata</taxon>
        <taxon>Vertebrata</taxon>
        <taxon>Euteleostomi</taxon>
        <taxon>Amphibia</taxon>
        <taxon>Batrachia</taxon>
        <taxon>Caudata</taxon>
        <taxon>Salamandroidea</taxon>
        <taxon>Salamandridae</taxon>
        <taxon>Pleurodelinae</taxon>
        <taxon>Pleurodeles</taxon>
    </lineage>
</organism>
<dbReference type="AlphaFoldDB" id="A0AAV7L2A8"/>
<dbReference type="EMBL" id="JANPWB010000016">
    <property type="protein sequence ID" value="KAJ1085283.1"/>
    <property type="molecule type" value="Genomic_DNA"/>
</dbReference>
<reference evidence="1" key="1">
    <citation type="journal article" date="2022" name="bioRxiv">
        <title>Sequencing and chromosome-scale assembly of the giantPleurodeles waltlgenome.</title>
        <authorList>
            <person name="Brown T."/>
            <person name="Elewa A."/>
            <person name="Iarovenko S."/>
            <person name="Subramanian E."/>
            <person name="Araus A.J."/>
            <person name="Petzold A."/>
            <person name="Susuki M."/>
            <person name="Suzuki K.-i.T."/>
            <person name="Hayashi T."/>
            <person name="Toyoda A."/>
            <person name="Oliveira C."/>
            <person name="Osipova E."/>
            <person name="Leigh N.D."/>
            <person name="Simon A."/>
            <person name="Yun M.H."/>
        </authorList>
    </citation>
    <scope>NUCLEOTIDE SEQUENCE</scope>
    <source>
        <strain evidence="1">20211129_DDA</strain>
        <tissue evidence="1">Liver</tissue>
    </source>
</reference>
<proteinExistence type="predicted"/>
<sequence length="125" mass="13571">MCTYVEAEKLRRGAPGGAFGHCQQTQRCVDTGHMVPSGLCVPPSLEGLSDTRADQEPPSVPGDALRSRDLTLVAWGPAWSWVDFVVWEATRHPVLGSVPTHVRATIMAHTPGVRVTMLRMKVPGE</sequence>
<dbReference type="Proteomes" id="UP001066276">
    <property type="component" value="Chromosome 12"/>
</dbReference>
<protein>
    <submittedName>
        <fullName evidence="1">Uncharacterized protein</fullName>
    </submittedName>
</protein>
<name>A0AAV7L2A8_PLEWA</name>
<gene>
    <name evidence="1" type="ORF">NDU88_005416</name>
</gene>
<evidence type="ECO:0000313" key="2">
    <source>
        <dbReference type="Proteomes" id="UP001066276"/>
    </source>
</evidence>
<keyword evidence="2" id="KW-1185">Reference proteome</keyword>
<comment type="caution">
    <text evidence="1">The sequence shown here is derived from an EMBL/GenBank/DDBJ whole genome shotgun (WGS) entry which is preliminary data.</text>
</comment>
<accession>A0AAV7L2A8</accession>